<evidence type="ECO:0000313" key="1">
    <source>
        <dbReference type="EnsemblMetazoa" id="Aqu2.1.17850_001"/>
    </source>
</evidence>
<accession>A0A1X7TRR2</accession>
<reference evidence="1" key="1">
    <citation type="submission" date="2017-05" db="UniProtKB">
        <authorList>
            <consortium name="EnsemblMetazoa"/>
        </authorList>
    </citation>
    <scope>IDENTIFICATION</scope>
</reference>
<name>A0A1X7TRR2_AMPQE</name>
<sequence>MELMPHFDPGDIAMEIEHSKKIRDDLFRAIANIECWKKPTRTRSSTSNGHTSLLTLSLLEGTAKEAVAGQALTDVNYAEAIAMPERRFGDKAKTNACHIEQFMRLESVSSEHHLVELKRLYGKTESDITGLKNMGVAADAYGTLFISILMK</sequence>
<dbReference type="EnsemblMetazoa" id="Aqu2.1.17850_001">
    <property type="protein sequence ID" value="Aqu2.1.17850_001"/>
    <property type="gene ID" value="Aqu2.1.17850"/>
</dbReference>
<protein>
    <submittedName>
        <fullName evidence="1">Uncharacterized protein</fullName>
    </submittedName>
</protein>
<dbReference type="AlphaFoldDB" id="A0A1X7TRR2"/>
<dbReference type="InParanoid" id="A0A1X7TRR2"/>
<dbReference type="Pfam" id="PF03564">
    <property type="entry name" value="DUF1759"/>
    <property type="match status" value="1"/>
</dbReference>
<dbReference type="InterPro" id="IPR005312">
    <property type="entry name" value="DUF1759"/>
</dbReference>
<proteinExistence type="predicted"/>
<organism evidence="1">
    <name type="scientific">Amphimedon queenslandica</name>
    <name type="common">Sponge</name>
    <dbReference type="NCBI Taxonomy" id="400682"/>
    <lineage>
        <taxon>Eukaryota</taxon>
        <taxon>Metazoa</taxon>
        <taxon>Porifera</taxon>
        <taxon>Demospongiae</taxon>
        <taxon>Heteroscleromorpha</taxon>
        <taxon>Haplosclerida</taxon>
        <taxon>Niphatidae</taxon>
        <taxon>Amphimedon</taxon>
    </lineage>
</organism>